<dbReference type="EMBL" id="SOML01000006">
    <property type="protein sequence ID" value="TFD96121.1"/>
    <property type="molecule type" value="Genomic_DNA"/>
</dbReference>
<comment type="caution">
    <text evidence="2">The sequence shown here is derived from an EMBL/GenBank/DDBJ whole genome shotgun (WGS) entry which is preliminary data.</text>
</comment>
<proteinExistence type="predicted"/>
<feature type="chain" id="PRO_5021273576" evidence="1">
    <location>
        <begin position="20"/>
        <end position="288"/>
    </location>
</feature>
<evidence type="ECO:0000256" key="1">
    <source>
        <dbReference type="SAM" id="SignalP"/>
    </source>
</evidence>
<dbReference type="RefSeq" id="WP_026627815.1">
    <property type="nucleotide sequence ID" value="NZ_JAWZLG010000015.1"/>
</dbReference>
<reference evidence="2 3" key="1">
    <citation type="submission" date="2019-03" db="EMBL/GenBank/DDBJ databases">
        <title>San Antonio Military Medical Center submission to MRSN (WRAIR), pending publication.</title>
        <authorList>
            <person name="Blyth D.M."/>
            <person name="Mccarthy S.L."/>
            <person name="Schall S.E."/>
            <person name="Stam J.A."/>
            <person name="Ong A.C."/>
            <person name="Mcgann P.T."/>
        </authorList>
    </citation>
    <scope>NUCLEOTIDE SEQUENCE [LARGE SCALE GENOMIC DNA]</scope>
    <source>
        <strain evidence="2 3">MRSN571793</strain>
    </source>
</reference>
<sequence>MKKKILLLMGIFSLGILRAQVGINTQSPIGIFHIDPKGDTNISGSVGAGDDVIIDKLGNIGAGALPRSDVKVNLTDGGTSANVKSVFQLQDGNEGIGKVLISDASGNATWKEYIDFGLTIGKFGAGVYFCADAGVTNATYGIVPRSNNNAVKTTGEITLGKGLWWVRCSMYIAAAASVDASKQVWVRTTLADDSSFSTSVTMSNQMTKDLLSNHSLASSMIWCSGSGGVVQGSFIVDNRSMAGTSKKYYLLVGWIDDFNTPAAAAVTIFRSGLASSGENSLFAYRIEE</sequence>
<organism evidence="2 3">
    <name type="scientific">Dysgonomonas capnocytophagoides</name>
    <dbReference type="NCBI Taxonomy" id="45254"/>
    <lineage>
        <taxon>Bacteria</taxon>
        <taxon>Pseudomonadati</taxon>
        <taxon>Bacteroidota</taxon>
        <taxon>Bacteroidia</taxon>
        <taxon>Bacteroidales</taxon>
        <taxon>Dysgonomonadaceae</taxon>
        <taxon>Dysgonomonas</taxon>
    </lineage>
</organism>
<gene>
    <name evidence="2" type="ORF">E2605_11045</name>
</gene>
<name>A0A4Y8L1H5_9BACT</name>
<keyword evidence="1" id="KW-0732">Signal</keyword>
<keyword evidence="3" id="KW-1185">Reference proteome</keyword>
<dbReference type="AlphaFoldDB" id="A0A4Y8L1H5"/>
<dbReference type="STRING" id="1121485.GCA_000426485_00549"/>
<evidence type="ECO:0000313" key="3">
    <source>
        <dbReference type="Proteomes" id="UP000297861"/>
    </source>
</evidence>
<feature type="signal peptide" evidence="1">
    <location>
        <begin position="1"/>
        <end position="19"/>
    </location>
</feature>
<dbReference type="Proteomes" id="UP000297861">
    <property type="component" value="Unassembled WGS sequence"/>
</dbReference>
<protein>
    <submittedName>
        <fullName evidence="2">Uncharacterized protein</fullName>
    </submittedName>
</protein>
<accession>A0A4Y8L1H5</accession>
<dbReference type="OrthoDB" id="998061at2"/>
<evidence type="ECO:0000313" key="2">
    <source>
        <dbReference type="EMBL" id="TFD96121.1"/>
    </source>
</evidence>